<dbReference type="Proteomes" id="UP001172102">
    <property type="component" value="Unassembled WGS sequence"/>
</dbReference>
<organism evidence="2 3">
    <name type="scientific">Lasiosphaeris hirsuta</name>
    <dbReference type="NCBI Taxonomy" id="260670"/>
    <lineage>
        <taxon>Eukaryota</taxon>
        <taxon>Fungi</taxon>
        <taxon>Dikarya</taxon>
        <taxon>Ascomycota</taxon>
        <taxon>Pezizomycotina</taxon>
        <taxon>Sordariomycetes</taxon>
        <taxon>Sordariomycetidae</taxon>
        <taxon>Sordariales</taxon>
        <taxon>Lasiosphaeriaceae</taxon>
        <taxon>Lasiosphaeris</taxon>
    </lineage>
</organism>
<protein>
    <submittedName>
        <fullName evidence="2">Uncharacterized protein</fullName>
    </submittedName>
</protein>
<evidence type="ECO:0000256" key="1">
    <source>
        <dbReference type="SAM" id="MobiDB-lite"/>
    </source>
</evidence>
<comment type="caution">
    <text evidence="2">The sequence shown here is derived from an EMBL/GenBank/DDBJ whole genome shotgun (WGS) entry which is preliminary data.</text>
</comment>
<reference evidence="2" key="1">
    <citation type="submission" date="2023-06" db="EMBL/GenBank/DDBJ databases">
        <title>Genome-scale phylogeny and comparative genomics of the fungal order Sordariales.</title>
        <authorList>
            <consortium name="Lawrence Berkeley National Laboratory"/>
            <person name="Hensen N."/>
            <person name="Bonometti L."/>
            <person name="Westerberg I."/>
            <person name="Brannstrom I.O."/>
            <person name="Guillou S."/>
            <person name="Cros-Aarteil S."/>
            <person name="Calhoun S."/>
            <person name="Haridas S."/>
            <person name="Kuo A."/>
            <person name="Mondo S."/>
            <person name="Pangilinan J."/>
            <person name="Riley R."/>
            <person name="Labutti K."/>
            <person name="Andreopoulos B."/>
            <person name="Lipzen A."/>
            <person name="Chen C."/>
            <person name="Yanf M."/>
            <person name="Daum C."/>
            <person name="Ng V."/>
            <person name="Clum A."/>
            <person name="Steindorff A."/>
            <person name="Ohm R."/>
            <person name="Martin F."/>
            <person name="Silar P."/>
            <person name="Natvig D."/>
            <person name="Lalanne C."/>
            <person name="Gautier V."/>
            <person name="Ament-Velasquez S.L."/>
            <person name="Kruys A."/>
            <person name="Hutchinson M.I."/>
            <person name="Powell A.J."/>
            <person name="Barry K."/>
            <person name="Miller A.N."/>
            <person name="Grigoriev I.V."/>
            <person name="Debuchy R."/>
            <person name="Gladieux P."/>
            <person name="Thoren M.H."/>
            <person name="Johannesson H."/>
        </authorList>
    </citation>
    <scope>NUCLEOTIDE SEQUENCE</scope>
    <source>
        <strain evidence="2">SMH4607-1</strain>
    </source>
</reference>
<evidence type="ECO:0000313" key="2">
    <source>
        <dbReference type="EMBL" id="KAK0707686.1"/>
    </source>
</evidence>
<feature type="compositionally biased region" description="Basic and acidic residues" evidence="1">
    <location>
        <begin position="217"/>
        <end position="234"/>
    </location>
</feature>
<dbReference type="EMBL" id="JAUKUA010000006">
    <property type="protein sequence ID" value="KAK0707686.1"/>
    <property type="molecule type" value="Genomic_DNA"/>
</dbReference>
<keyword evidence="3" id="KW-1185">Reference proteome</keyword>
<accession>A0AA40A1U6</accession>
<proteinExistence type="predicted"/>
<evidence type="ECO:0000313" key="3">
    <source>
        <dbReference type="Proteomes" id="UP001172102"/>
    </source>
</evidence>
<feature type="region of interest" description="Disordered" evidence="1">
    <location>
        <begin position="202"/>
        <end position="234"/>
    </location>
</feature>
<gene>
    <name evidence="2" type="ORF">B0H67DRAFT_320684</name>
</gene>
<dbReference type="AlphaFoldDB" id="A0AA40A1U6"/>
<name>A0AA40A1U6_9PEZI</name>
<sequence>MCYARIIKHTLRCNVLPRPTWVPNESAGCDTTVCCTLSSPRSCGSDCEGPILSDGRPIPAWLRCSFGHRCCFVVVRGVSFRSCKCKCELPYKFHLYEPSPMQQRLQGQWDTGTFLWFSSSWRRSGFLSDAARCWTEHWRESGFPARPRRVAMAEAEANAARALERRGGSVIPHLSRGLPRNSQPLSLEIGLIRWNNGWHGSREPDARASPAGGAAHDAQRSRERSRAREWGHGY</sequence>